<sequence length="237" mass="28270">MPVHHIGVKSTWWQYRQQVFRTDQDYWFDFVRSEVHGVYQFVNGASTSTPDEYYCVVFRSMDSITNDITGFIVDCNEVTFVVRFSRSCVVTVYNYINKQTNTTYNIFTQYESLCKTHNLIERIPIEEQVEFIYKQNVCQNMKNNFKLRPTYYKISEYLGILSVLTLNNLVLQFIIHGHSFVRTVLLRSTNINILLKSYILKLKWLNFRTRNGYEHNEICKWLGQYENKLKTCGTYNL</sequence>
<comment type="caution">
    <text evidence="1">The sequence shown here is derived from an EMBL/GenBank/DDBJ whole genome shotgun (WGS) entry which is preliminary data.</text>
</comment>
<dbReference type="Proteomes" id="UP000475862">
    <property type="component" value="Unassembled WGS sequence"/>
</dbReference>
<gene>
    <name evidence="1" type="ORF">AGLY_005267</name>
</gene>
<dbReference type="AlphaFoldDB" id="A0A6G0TW82"/>
<organism evidence="1 2">
    <name type="scientific">Aphis glycines</name>
    <name type="common">Soybean aphid</name>
    <dbReference type="NCBI Taxonomy" id="307491"/>
    <lineage>
        <taxon>Eukaryota</taxon>
        <taxon>Metazoa</taxon>
        <taxon>Ecdysozoa</taxon>
        <taxon>Arthropoda</taxon>
        <taxon>Hexapoda</taxon>
        <taxon>Insecta</taxon>
        <taxon>Pterygota</taxon>
        <taxon>Neoptera</taxon>
        <taxon>Paraneoptera</taxon>
        <taxon>Hemiptera</taxon>
        <taxon>Sternorrhyncha</taxon>
        <taxon>Aphidomorpha</taxon>
        <taxon>Aphidoidea</taxon>
        <taxon>Aphididae</taxon>
        <taxon>Aphidini</taxon>
        <taxon>Aphis</taxon>
        <taxon>Aphis</taxon>
    </lineage>
</organism>
<protein>
    <submittedName>
        <fullName evidence="1">Uncharacterized protein</fullName>
    </submittedName>
</protein>
<evidence type="ECO:0000313" key="2">
    <source>
        <dbReference type="Proteomes" id="UP000475862"/>
    </source>
</evidence>
<accession>A0A6G0TW82</accession>
<dbReference type="EMBL" id="VYZN01000014">
    <property type="protein sequence ID" value="KAE9540015.1"/>
    <property type="molecule type" value="Genomic_DNA"/>
</dbReference>
<name>A0A6G0TW82_APHGL</name>
<reference evidence="1 2" key="1">
    <citation type="submission" date="2019-08" db="EMBL/GenBank/DDBJ databases">
        <title>The genome of the soybean aphid Biotype 1, its phylome, world population structure and adaptation to the North American continent.</title>
        <authorList>
            <person name="Giordano R."/>
            <person name="Donthu R.K."/>
            <person name="Hernandez A.G."/>
            <person name="Wright C.L."/>
            <person name="Zimin A.V."/>
        </authorList>
    </citation>
    <scope>NUCLEOTIDE SEQUENCE [LARGE SCALE GENOMIC DNA]</scope>
    <source>
        <tissue evidence="1">Whole aphids</tissue>
    </source>
</reference>
<evidence type="ECO:0000313" key="1">
    <source>
        <dbReference type="EMBL" id="KAE9540015.1"/>
    </source>
</evidence>
<proteinExistence type="predicted"/>
<keyword evidence="2" id="KW-1185">Reference proteome</keyword>